<name>M2BAL9_9BACT</name>
<dbReference type="Gene3D" id="1.10.1240.10">
    <property type="entry name" value="Methionine synthase domain"/>
    <property type="match status" value="1"/>
</dbReference>
<dbReference type="PROSITE" id="PS51332">
    <property type="entry name" value="B12_BINDING"/>
    <property type="match status" value="1"/>
</dbReference>
<dbReference type="SUPFAM" id="SSF46955">
    <property type="entry name" value="Putative DNA-binding domain"/>
    <property type="match status" value="1"/>
</dbReference>
<dbReference type="Gene3D" id="3.40.50.280">
    <property type="entry name" value="Cobalamin-binding domain"/>
    <property type="match status" value="1"/>
</dbReference>
<dbReference type="PATRIC" id="fig|1263867.3.peg.76"/>
<keyword evidence="4" id="KW-1185">Reference proteome</keyword>
<evidence type="ECO:0000259" key="2">
    <source>
        <dbReference type="PROSITE" id="PS51332"/>
    </source>
</evidence>
<sequence>MHLRERFGLSKRSERPLVYRPVEPIASEIRIELRIHCFSKPRIRKEMSGNRSFSELAVSGKRPPLSTDYTGNVQPRRLKRSHRSLKRSPRFSSLIPTCLVAARQPQFSPKEVAAAMDVSESSVKRWCDNGTIPVIKTAGGHRRITLDALQAFVHANDRCLLKPEVLGLPQLSPDRTTRIDGNEDPLNQNFRDSLAEGDEAACRELMAKKVAAGHTRSEAAESLITDAMHGFGEAWDCNQLDVYQERRGCDIAMRLIYELRSEIPSPPKSAPIAIGGAPEGDPYQLPTMLVELALREVGWNATSLGNDLPMESFVQAAHDYDPQMVWMSVSSVSEPGMFVAAQNQLADSLGEDVPLLIGGRALCDKLRPRLRYTAHCDSLRHLVELAALMRLNRQK</sequence>
<dbReference type="Proteomes" id="UP000011529">
    <property type="component" value="Unassembled WGS sequence"/>
</dbReference>
<dbReference type="InterPro" id="IPR003759">
    <property type="entry name" value="Cbl-bd_cap"/>
</dbReference>
<evidence type="ECO:0000313" key="4">
    <source>
        <dbReference type="Proteomes" id="UP000011529"/>
    </source>
</evidence>
<gene>
    <name evidence="3" type="ORF">RE6C_00074</name>
</gene>
<dbReference type="GO" id="GO:0031419">
    <property type="term" value="F:cobalamin binding"/>
    <property type="evidence" value="ECO:0007669"/>
    <property type="project" value="InterPro"/>
</dbReference>
<dbReference type="Gene3D" id="1.10.1660.10">
    <property type="match status" value="1"/>
</dbReference>
<dbReference type="SUPFAM" id="SSF52242">
    <property type="entry name" value="Cobalamin (vitamin B12)-binding domain"/>
    <property type="match status" value="1"/>
</dbReference>
<dbReference type="Pfam" id="PF12728">
    <property type="entry name" value="HTH_17"/>
    <property type="match status" value="1"/>
</dbReference>
<reference evidence="3" key="1">
    <citation type="submission" date="2012-11" db="EMBL/GenBank/DDBJ databases">
        <title>Permanent draft genomes of Rhodopirellula europaea strain SH398 and 6C.</title>
        <authorList>
            <person name="Richter M."/>
            <person name="Richter-Heitmann T."/>
            <person name="Frank C."/>
            <person name="Harder J."/>
            <person name="Glockner F.O."/>
        </authorList>
    </citation>
    <scope>NUCLEOTIDE SEQUENCE</scope>
    <source>
        <strain evidence="3">6C</strain>
    </source>
</reference>
<comment type="caution">
    <text evidence="3">The sequence shown here is derived from an EMBL/GenBank/DDBJ whole genome shotgun (WGS) entry which is preliminary data.</text>
</comment>
<dbReference type="AlphaFoldDB" id="M2BAL9"/>
<feature type="region of interest" description="Disordered" evidence="1">
    <location>
        <begin position="55"/>
        <end position="88"/>
    </location>
</feature>
<dbReference type="InterPro" id="IPR010093">
    <property type="entry name" value="SinI_DNA-bd"/>
</dbReference>
<dbReference type="NCBIfam" id="TIGR01764">
    <property type="entry name" value="excise"/>
    <property type="match status" value="1"/>
</dbReference>
<dbReference type="Pfam" id="PF02607">
    <property type="entry name" value="B12-binding_2"/>
    <property type="match status" value="1"/>
</dbReference>
<feature type="domain" description="B12-binding" evidence="2">
    <location>
        <begin position="270"/>
        <end position="395"/>
    </location>
</feature>
<organism evidence="3 4">
    <name type="scientific">Rhodopirellula europaea 6C</name>
    <dbReference type="NCBI Taxonomy" id="1263867"/>
    <lineage>
        <taxon>Bacteria</taxon>
        <taxon>Pseudomonadati</taxon>
        <taxon>Planctomycetota</taxon>
        <taxon>Planctomycetia</taxon>
        <taxon>Pirellulales</taxon>
        <taxon>Pirellulaceae</taxon>
        <taxon>Rhodopirellula</taxon>
    </lineage>
</organism>
<proteinExistence type="predicted"/>
<reference evidence="3" key="2">
    <citation type="journal article" date="2013" name="Mar. Genomics">
        <title>Expression of sulfatases in Rhodopirellula baltica and the diversity of sulfatases in the genus Rhodopirellula.</title>
        <authorList>
            <person name="Wegner C.E."/>
            <person name="Richter-Heitmann T."/>
            <person name="Klindworth A."/>
            <person name="Klockow C."/>
            <person name="Richter M."/>
            <person name="Achstetter T."/>
            <person name="Glockner F.O."/>
            <person name="Harder J."/>
        </authorList>
    </citation>
    <scope>NUCLEOTIDE SEQUENCE [LARGE SCALE GENOMIC DNA]</scope>
    <source>
        <strain evidence="3">6C</strain>
    </source>
</reference>
<protein>
    <submittedName>
        <fullName evidence="3">DNA binding domain protein, excisionase family</fullName>
    </submittedName>
</protein>
<dbReference type="GO" id="GO:0003677">
    <property type="term" value="F:DNA binding"/>
    <property type="evidence" value="ECO:0007669"/>
    <property type="project" value="InterPro"/>
</dbReference>
<dbReference type="InterPro" id="IPR036594">
    <property type="entry name" value="Meth_synthase_dom"/>
</dbReference>
<evidence type="ECO:0000256" key="1">
    <source>
        <dbReference type="SAM" id="MobiDB-lite"/>
    </source>
</evidence>
<dbReference type="EMBL" id="ANMO01000006">
    <property type="protein sequence ID" value="EMB19179.1"/>
    <property type="molecule type" value="Genomic_DNA"/>
</dbReference>
<evidence type="ECO:0000313" key="3">
    <source>
        <dbReference type="EMBL" id="EMB19179.1"/>
    </source>
</evidence>
<feature type="compositionally biased region" description="Basic residues" evidence="1">
    <location>
        <begin position="76"/>
        <end position="88"/>
    </location>
</feature>
<dbReference type="InterPro" id="IPR036724">
    <property type="entry name" value="Cobalamin-bd_sf"/>
</dbReference>
<dbReference type="InterPro" id="IPR006158">
    <property type="entry name" value="Cobalamin-bd"/>
</dbReference>
<dbReference type="GO" id="GO:0046872">
    <property type="term" value="F:metal ion binding"/>
    <property type="evidence" value="ECO:0007669"/>
    <property type="project" value="InterPro"/>
</dbReference>
<dbReference type="InterPro" id="IPR009061">
    <property type="entry name" value="DNA-bd_dom_put_sf"/>
</dbReference>
<dbReference type="InterPro" id="IPR041657">
    <property type="entry name" value="HTH_17"/>
</dbReference>
<accession>M2BAL9</accession>